<organism evidence="1 2">
    <name type="scientific">Gossypium raimondii</name>
    <name type="common">Peruvian cotton</name>
    <name type="synonym">Gossypium klotzschianum subsp. raimondii</name>
    <dbReference type="NCBI Taxonomy" id="29730"/>
    <lineage>
        <taxon>Eukaryota</taxon>
        <taxon>Viridiplantae</taxon>
        <taxon>Streptophyta</taxon>
        <taxon>Embryophyta</taxon>
        <taxon>Tracheophyta</taxon>
        <taxon>Spermatophyta</taxon>
        <taxon>Magnoliopsida</taxon>
        <taxon>eudicotyledons</taxon>
        <taxon>Gunneridae</taxon>
        <taxon>Pentapetalae</taxon>
        <taxon>rosids</taxon>
        <taxon>malvids</taxon>
        <taxon>Malvales</taxon>
        <taxon>Malvaceae</taxon>
        <taxon>Malvoideae</taxon>
        <taxon>Gossypium</taxon>
    </lineage>
</organism>
<dbReference type="OMA" id="VGRWISK"/>
<keyword evidence="2" id="KW-1185">Reference proteome</keyword>
<reference evidence="1 2" key="1">
    <citation type="journal article" date="2012" name="Nature">
        <title>Repeated polyploidization of Gossypium genomes and the evolution of spinnable cotton fibres.</title>
        <authorList>
            <person name="Paterson A.H."/>
            <person name="Wendel J.F."/>
            <person name="Gundlach H."/>
            <person name="Guo H."/>
            <person name="Jenkins J."/>
            <person name="Jin D."/>
            <person name="Llewellyn D."/>
            <person name="Showmaker K.C."/>
            <person name="Shu S."/>
            <person name="Udall J."/>
            <person name="Yoo M.J."/>
            <person name="Byers R."/>
            <person name="Chen W."/>
            <person name="Doron-Faigenboim A."/>
            <person name="Duke M.V."/>
            <person name="Gong L."/>
            <person name="Grimwood J."/>
            <person name="Grover C."/>
            <person name="Grupp K."/>
            <person name="Hu G."/>
            <person name="Lee T.H."/>
            <person name="Li J."/>
            <person name="Lin L."/>
            <person name="Liu T."/>
            <person name="Marler B.S."/>
            <person name="Page J.T."/>
            <person name="Roberts A.W."/>
            <person name="Romanel E."/>
            <person name="Sanders W.S."/>
            <person name="Szadkowski E."/>
            <person name="Tan X."/>
            <person name="Tang H."/>
            <person name="Xu C."/>
            <person name="Wang J."/>
            <person name="Wang Z."/>
            <person name="Zhang D."/>
            <person name="Zhang L."/>
            <person name="Ashrafi H."/>
            <person name="Bedon F."/>
            <person name="Bowers J.E."/>
            <person name="Brubaker C.L."/>
            <person name="Chee P.W."/>
            <person name="Das S."/>
            <person name="Gingle A.R."/>
            <person name="Haigler C.H."/>
            <person name="Harker D."/>
            <person name="Hoffmann L.V."/>
            <person name="Hovav R."/>
            <person name="Jones D.C."/>
            <person name="Lemke C."/>
            <person name="Mansoor S."/>
            <person name="ur Rahman M."/>
            <person name="Rainville L.N."/>
            <person name="Rambani A."/>
            <person name="Reddy U.K."/>
            <person name="Rong J.K."/>
            <person name="Saranga Y."/>
            <person name="Scheffler B.E."/>
            <person name="Scheffler J.A."/>
            <person name="Stelly D.M."/>
            <person name="Triplett B.A."/>
            <person name="Van Deynze A."/>
            <person name="Vaslin M.F."/>
            <person name="Waghmare V.N."/>
            <person name="Walford S.A."/>
            <person name="Wright R.J."/>
            <person name="Zaki E.A."/>
            <person name="Zhang T."/>
            <person name="Dennis E.S."/>
            <person name="Mayer K.F."/>
            <person name="Peterson D.G."/>
            <person name="Rokhsar D.S."/>
            <person name="Wang X."/>
            <person name="Schmutz J."/>
        </authorList>
    </citation>
    <scope>NUCLEOTIDE SEQUENCE [LARGE SCALE GENOMIC DNA]</scope>
</reference>
<gene>
    <name evidence="1" type="ORF">B456_012G076600</name>
</gene>
<name>A0A0D2RZF0_GOSRA</name>
<dbReference type="Gramene" id="KJB76182">
    <property type="protein sequence ID" value="KJB76182"/>
    <property type="gene ID" value="B456_012G076600"/>
</dbReference>
<protein>
    <submittedName>
        <fullName evidence="1">Uncharacterized protein</fullName>
    </submittedName>
</protein>
<dbReference type="Proteomes" id="UP000032304">
    <property type="component" value="Chromosome 12"/>
</dbReference>
<proteinExistence type="predicted"/>
<sequence length="155" mass="18251">MVVNVKRIFAQVKGTNRVTVNERQENKYHFLDFYVPSMREEILKANLIWLPKMNHPLEKCFVLKDRIMQLHKEEKNVFEEEVASSNLTLPTMVSQFNMMDRTIKFGSFNPITLASSKVGRWISKGLEALFYFQNIEMVVIKLQSHIKEANKKQRS</sequence>
<accession>A0A0D2RZF0</accession>
<dbReference type="EMBL" id="CM001751">
    <property type="protein sequence ID" value="KJB76182.1"/>
    <property type="molecule type" value="Genomic_DNA"/>
</dbReference>
<dbReference type="AlphaFoldDB" id="A0A0D2RZF0"/>
<evidence type="ECO:0000313" key="2">
    <source>
        <dbReference type="Proteomes" id="UP000032304"/>
    </source>
</evidence>
<evidence type="ECO:0000313" key="1">
    <source>
        <dbReference type="EMBL" id="KJB76182.1"/>
    </source>
</evidence>